<comment type="caution">
    <text evidence="2">The sequence shown here is derived from an EMBL/GenBank/DDBJ whole genome shotgun (WGS) entry which is preliminary data.</text>
</comment>
<dbReference type="Proteomes" id="UP000239649">
    <property type="component" value="Unassembled WGS sequence"/>
</dbReference>
<dbReference type="InterPro" id="IPR002509">
    <property type="entry name" value="NODB_dom"/>
</dbReference>
<proteinExistence type="predicted"/>
<evidence type="ECO:0000313" key="3">
    <source>
        <dbReference type="Proteomes" id="UP000239649"/>
    </source>
</evidence>
<dbReference type="InterPro" id="IPR011330">
    <property type="entry name" value="Glyco_hydro/deAcase_b/a-brl"/>
</dbReference>
<organism evidence="2 3">
    <name type="scientific">Micractinium conductrix</name>
    <dbReference type="NCBI Taxonomy" id="554055"/>
    <lineage>
        <taxon>Eukaryota</taxon>
        <taxon>Viridiplantae</taxon>
        <taxon>Chlorophyta</taxon>
        <taxon>core chlorophytes</taxon>
        <taxon>Trebouxiophyceae</taxon>
        <taxon>Chlorellales</taxon>
        <taxon>Chlorellaceae</taxon>
        <taxon>Chlorella clade</taxon>
        <taxon>Micractinium</taxon>
    </lineage>
</organism>
<sequence>MVVLARAAAGLVNASTSPPGGLDPSQVPMFVLFTHDDAVTEATHEAMRAVTDGRASLDGCPAVATMFTTISGNECELMMDLFSSGYEIADHTKSHISLKGLDQDTLEDEVLGARSALAECGVPEGDIVGMRNPFLETDSNVRKLLAENGFLYDSTIISNVGSASQFSPDPSLRLWPWDMANGNPVDCSFFAGSQECSSEERLPGLWQVPVWWVTEDGSADGTPFSMDYGDGDNAYKILKANFDAAYCGNRAPMPIFIHTPWLVKDDNLKGVQKFADYALSQPNVYFVTMRQLLAWMQNPVPASQITPASLGCGTPGGAGGTPVNTFLAGAPSAAPTL</sequence>
<gene>
    <name evidence="2" type="ORF">C2E20_3599</name>
</gene>
<dbReference type="CDD" id="cd10919">
    <property type="entry name" value="CE4_CDA_like"/>
    <property type="match status" value="1"/>
</dbReference>
<evidence type="ECO:0000313" key="2">
    <source>
        <dbReference type="EMBL" id="PSC73088.1"/>
    </source>
</evidence>
<dbReference type="OrthoDB" id="504708at2759"/>
<name>A0A2P6VG91_9CHLO</name>
<evidence type="ECO:0000259" key="1">
    <source>
        <dbReference type="Pfam" id="PF01522"/>
    </source>
</evidence>
<dbReference type="GO" id="GO:0005975">
    <property type="term" value="P:carbohydrate metabolic process"/>
    <property type="evidence" value="ECO:0007669"/>
    <property type="project" value="InterPro"/>
</dbReference>
<dbReference type="Pfam" id="PF01522">
    <property type="entry name" value="Polysacc_deac_1"/>
    <property type="match status" value="1"/>
</dbReference>
<accession>A0A2P6VG91</accession>
<dbReference type="AlphaFoldDB" id="A0A2P6VG91"/>
<dbReference type="STRING" id="554055.A0A2P6VG91"/>
<dbReference type="PANTHER" id="PTHR45985:SF3">
    <property type="entry name" value="CHITIN DEACETYLASE-LIKE 4"/>
    <property type="match status" value="1"/>
</dbReference>
<protein>
    <submittedName>
        <fullName evidence="2">Polysaccharide deacetylase domain-containing</fullName>
    </submittedName>
</protein>
<dbReference type="PANTHER" id="PTHR45985">
    <property type="match status" value="1"/>
</dbReference>
<dbReference type="EMBL" id="LHPF02000008">
    <property type="protein sequence ID" value="PSC73088.1"/>
    <property type="molecule type" value="Genomic_DNA"/>
</dbReference>
<feature type="domain" description="NodB homology" evidence="1">
    <location>
        <begin position="31"/>
        <end position="150"/>
    </location>
</feature>
<dbReference type="InterPro" id="IPR052740">
    <property type="entry name" value="CE4"/>
</dbReference>
<dbReference type="Gene3D" id="3.20.20.370">
    <property type="entry name" value="Glycoside hydrolase/deacetylase"/>
    <property type="match status" value="1"/>
</dbReference>
<dbReference type="GO" id="GO:0016810">
    <property type="term" value="F:hydrolase activity, acting on carbon-nitrogen (but not peptide) bonds"/>
    <property type="evidence" value="ECO:0007669"/>
    <property type="project" value="InterPro"/>
</dbReference>
<keyword evidence="3" id="KW-1185">Reference proteome</keyword>
<dbReference type="SUPFAM" id="SSF88713">
    <property type="entry name" value="Glycoside hydrolase/deacetylase"/>
    <property type="match status" value="1"/>
</dbReference>
<reference evidence="2 3" key="1">
    <citation type="journal article" date="2018" name="Plant J.">
        <title>Genome sequences of Chlorella sorokiniana UTEX 1602 and Micractinium conductrix SAG 241.80: implications to maltose excretion by a green alga.</title>
        <authorList>
            <person name="Arriola M.B."/>
            <person name="Velmurugan N."/>
            <person name="Zhang Y."/>
            <person name="Plunkett M.H."/>
            <person name="Hondzo H."/>
            <person name="Barney B.M."/>
        </authorList>
    </citation>
    <scope>NUCLEOTIDE SEQUENCE [LARGE SCALE GENOMIC DNA]</scope>
    <source>
        <strain evidence="2 3">SAG 241.80</strain>
    </source>
</reference>